<organism evidence="2 3">
    <name type="scientific">Aestuariibaculum sediminum</name>
    <dbReference type="NCBI Taxonomy" id="2770637"/>
    <lineage>
        <taxon>Bacteria</taxon>
        <taxon>Pseudomonadati</taxon>
        <taxon>Bacteroidota</taxon>
        <taxon>Flavobacteriia</taxon>
        <taxon>Flavobacteriales</taxon>
        <taxon>Flavobacteriaceae</taxon>
    </lineage>
</organism>
<dbReference type="EMBL" id="JACVXB010000006">
    <property type="protein sequence ID" value="MBD0833206.1"/>
    <property type="molecule type" value="Genomic_DNA"/>
</dbReference>
<keyword evidence="3" id="KW-1185">Reference proteome</keyword>
<keyword evidence="1" id="KW-0812">Transmembrane</keyword>
<gene>
    <name evidence="2" type="ORF">ICJ83_13800</name>
</gene>
<keyword evidence="1" id="KW-0472">Membrane</keyword>
<reference evidence="2 3" key="1">
    <citation type="submission" date="2020-09" db="EMBL/GenBank/DDBJ databases">
        <title>TT11 complete genome.</title>
        <authorList>
            <person name="Wu Z."/>
        </authorList>
    </citation>
    <scope>NUCLEOTIDE SEQUENCE [LARGE SCALE GENOMIC DNA]</scope>
    <source>
        <strain evidence="2 3">TT11</strain>
    </source>
</reference>
<keyword evidence="1" id="KW-1133">Transmembrane helix</keyword>
<protein>
    <submittedName>
        <fullName evidence="2">Uncharacterized protein</fullName>
    </submittedName>
</protein>
<dbReference type="RefSeq" id="WP_188230989.1">
    <property type="nucleotide sequence ID" value="NZ_JACVXB010000006.1"/>
</dbReference>
<dbReference type="AlphaFoldDB" id="A0A8J6UHQ3"/>
<evidence type="ECO:0000313" key="2">
    <source>
        <dbReference type="EMBL" id="MBD0833206.1"/>
    </source>
</evidence>
<evidence type="ECO:0000256" key="1">
    <source>
        <dbReference type="SAM" id="Phobius"/>
    </source>
</evidence>
<name>A0A8J6UHQ3_9FLAO</name>
<comment type="caution">
    <text evidence="2">The sequence shown here is derived from an EMBL/GenBank/DDBJ whole genome shotgun (WGS) entry which is preliminary data.</text>
</comment>
<sequence length="284" mass="33089">MNKIRLINIVLLTIVLILVFFSGTSKDSVLSFLGAAIFYFVISHLLVGGNLEKKGYYILLVLLYLSIWIFPLIHFMFYKYDLNLYYKSDYFTDSVEYRLEQEKHDKMFSEVKHKIVDKALRLEDSLVLGANDYFYFKKLNYLDSITTNRFDGTVIKSKSDYLSLKPGPMSGGGIHTQGLYLVLYKNNLKIRLKYDIGDSKTLESHLKKYSQNYKNFINRYNDVYEEIGFIDFWLASVSLFKFSELIPNSNLTKLIWLIQSAVSFILLFFISNSLPKISLQTKKG</sequence>
<feature type="transmembrane region" description="Helical" evidence="1">
    <location>
        <begin position="30"/>
        <end position="49"/>
    </location>
</feature>
<feature type="transmembrane region" description="Helical" evidence="1">
    <location>
        <begin position="6"/>
        <end position="23"/>
    </location>
</feature>
<accession>A0A8J6UHQ3</accession>
<feature type="transmembrane region" description="Helical" evidence="1">
    <location>
        <begin position="55"/>
        <end position="78"/>
    </location>
</feature>
<feature type="transmembrane region" description="Helical" evidence="1">
    <location>
        <begin position="254"/>
        <end position="274"/>
    </location>
</feature>
<dbReference type="Proteomes" id="UP000600588">
    <property type="component" value="Unassembled WGS sequence"/>
</dbReference>
<evidence type="ECO:0000313" key="3">
    <source>
        <dbReference type="Proteomes" id="UP000600588"/>
    </source>
</evidence>
<proteinExistence type="predicted"/>